<dbReference type="OrthoDB" id="1739831at2"/>
<reference evidence="2 3" key="1">
    <citation type="submission" date="2019-03" db="EMBL/GenBank/DDBJ databases">
        <authorList>
            <person name="He R.-H."/>
        </authorList>
    </citation>
    <scope>NUCLEOTIDE SEQUENCE [LARGE SCALE GENOMIC DNA]</scope>
    <source>
        <strain evidence="3">SH 714</strain>
    </source>
</reference>
<evidence type="ECO:0000313" key="2">
    <source>
        <dbReference type="EMBL" id="TFB24383.1"/>
    </source>
</evidence>
<comment type="caution">
    <text evidence="2">The sequence shown here is derived from an EMBL/GenBank/DDBJ whole genome shotgun (WGS) entry which is preliminary data.</text>
</comment>
<dbReference type="RefSeq" id="WP_134338741.1">
    <property type="nucleotide sequence ID" value="NZ_SOPW01000002.1"/>
</dbReference>
<feature type="region of interest" description="Disordered" evidence="1">
    <location>
        <begin position="116"/>
        <end position="141"/>
    </location>
</feature>
<name>A0A4Y8IRI3_9BACI</name>
<evidence type="ECO:0000256" key="1">
    <source>
        <dbReference type="SAM" id="MobiDB-lite"/>
    </source>
</evidence>
<proteinExistence type="predicted"/>
<protein>
    <recommendedName>
        <fullName evidence="4">Flagellar protein</fullName>
    </recommendedName>
</protein>
<dbReference type="EMBL" id="SOPW01000002">
    <property type="protein sequence ID" value="TFB24383.1"/>
    <property type="molecule type" value="Genomic_DNA"/>
</dbReference>
<dbReference type="AlphaFoldDB" id="A0A4Y8IRI3"/>
<evidence type="ECO:0008006" key="4">
    <source>
        <dbReference type="Google" id="ProtNLM"/>
    </source>
</evidence>
<keyword evidence="3" id="KW-1185">Reference proteome</keyword>
<organism evidence="2 3">
    <name type="scientific">Filobacillus milosensis</name>
    <dbReference type="NCBI Taxonomy" id="94137"/>
    <lineage>
        <taxon>Bacteria</taxon>
        <taxon>Bacillati</taxon>
        <taxon>Bacillota</taxon>
        <taxon>Bacilli</taxon>
        <taxon>Bacillales</taxon>
        <taxon>Bacillaceae</taxon>
        <taxon>Filobacillus</taxon>
    </lineage>
</organism>
<dbReference type="Proteomes" id="UP000297975">
    <property type="component" value="Unassembled WGS sequence"/>
</dbReference>
<accession>A0A4Y8IRI3</accession>
<sequence>MGELANCPRCGALFLKGAQDVCKDCHNEEEEKFDTVYAFIRQKKNRMATVLEVSDATGVEESLIMKWVHKKRLHPASFPNLTYKCERCDNQIYEGNLCKDCAEELKKGFTDDQPKTIAEQKAEQDKKRAYINMTEEKEWKR</sequence>
<dbReference type="NCBIfam" id="TIGR03826">
    <property type="entry name" value="YvyF"/>
    <property type="match status" value="1"/>
</dbReference>
<gene>
    <name evidence="2" type="ORF">E3U55_02460</name>
</gene>
<dbReference type="InterPro" id="IPR022258">
    <property type="entry name" value="Flagellar_operon_YvyF"/>
</dbReference>
<evidence type="ECO:0000313" key="3">
    <source>
        <dbReference type="Proteomes" id="UP000297975"/>
    </source>
</evidence>